<feature type="domain" description="Putative glycogen debranching enzyme N-terminal" evidence="2">
    <location>
        <begin position="22"/>
        <end position="219"/>
    </location>
</feature>
<gene>
    <name evidence="4" type="ORF">ILP92_07190</name>
</gene>
<dbReference type="InterPro" id="IPR054491">
    <property type="entry name" value="MGH1-like_GH"/>
</dbReference>
<dbReference type="Pfam" id="PF14742">
    <property type="entry name" value="GDE_N_bis"/>
    <property type="match status" value="1"/>
</dbReference>
<dbReference type="RefSeq" id="WP_198915706.1">
    <property type="nucleotide sequence ID" value="NZ_JAEKPD010000007.1"/>
</dbReference>
<feature type="domain" description="Mannosylglycerate hydrolase MGH1-like glycoside hydrolase" evidence="3">
    <location>
        <begin position="322"/>
        <end position="623"/>
    </location>
</feature>
<keyword evidence="5" id="KW-1185">Reference proteome</keyword>
<accession>A0A934MDM2</accession>
<proteinExistence type="predicted"/>
<dbReference type="GO" id="GO:0005975">
    <property type="term" value="P:carbohydrate metabolic process"/>
    <property type="evidence" value="ECO:0007669"/>
    <property type="project" value="InterPro"/>
</dbReference>
<dbReference type="InterPro" id="IPR012341">
    <property type="entry name" value="6hp_glycosidase-like_sf"/>
</dbReference>
<organism evidence="4 5">
    <name type="scientific">Palleronia pontilimi</name>
    <dbReference type="NCBI Taxonomy" id="1964209"/>
    <lineage>
        <taxon>Bacteria</taxon>
        <taxon>Pseudomonadati</taxon>
        <taxon>Pseudomonadota</taxon>
        <taxon>Alphaproteobacteria</taxon>
        <taxon>Rhodobacterales</taxon>
        <taxon>Roseobacteraceae</taxon>
        <taxon>Palleronia</taxon>
    </lineage>
</organism>
<evidence type="ECO:0000313" key="4">
    <source>
        <dbReference type="EMBL" id="MBJ3762526.1"/>
    </source>
</evidence>
<evidence type="ECO:0000256" key="1">
    <source>
        <dbReference type="SAM" id="MobiDB-lite"/>
    </source>
</evidence>
<sequence length="748" mass="81629">MEDGDLVPNRFGPDTRHDFHVLKDGDLFAVFPADGNLNARDAGFGEAQSKHGLFFRDTRYLSRLSATINGTGLIEIGHDARTDDVAFRSDLANSQLIDCQGTEFQDYEIHIQRDRILSDGLFDRLQFRNYGTCPAELDVVLECWADFRDIFEVRGMHTTRRGDLMPPEFGNGMIRFAYDTADGRRLTTEVRITPEPQFEAGRAHIRLSMAQKARAEITCTVRIAERTTNGSADDDPTVARHGAAGSGPPPTFDEARDAVAGRMAGRIGRTARIRTSRPSFNAWLSRSSADLAVLTSDMPTGPYPYAGIPWFSVPFGRDGLITALQTLWLDADLARGVLDFLAATQAAENNAFCDAEPGKILHEHRNGELARSNAVPFHHYYGGIDQTLLFVVLAHAHWLRTADRDHLKRLEPAIRAALDWAKTYGDCDGDGFIEYERSAETGLRNQGWKDSEDAVFHEDGTLCVSPVALIEVQGYHVAALRAAAGIFDALDARDDALALRHRADALVKQIDKAFWDDALGTYCIALDADNRPVRVSASNAGHLPLFGAALPERLDRLFDTLCGPKLRSGWGVRTVSTDAARYNPMGYHNGSVWPHDNSLIAAGAAAVGHAELARSITEELFEASCFFAEHRLPELWCGLPRDETARPVAFPSACAPQAWAAGSAFLCLRACLGISIDATAARITISNPVLPADIDWLEVSGLQVAGAHADLVFRKRGSGQAEVEVTHADAGVEIVIDEPTAIATATTA</sequence>
<dbReference type="AlphaFoldDB" id="A0A934MDM2"/>
<evidence type="ECO:0000259" key="3">
    <source>
        <dbReference type="Pfam" id="PF22422"/>
    </source>
</evidence>
<dbReference type="InterPro" id="IPR032856">
    <property type="entry name" value="GDE_N_bis"/>
</dbReference>
<evidence type="ECO:0000259" key="2">
    <source>
        <dbReference type="Pfam" id="PF14742"/>
    </source>
</evidence>
<reference evidence="4" key="1">
    <citation type="submission" date="2020-12" db="EMBL/GenBank/DDBJ databases">
        <title>Bacterial taxonomy.</title>
        <authorList>
            <person name="Pan X."/>
        </authorList>
    </citation>
    <scope>NUCLEOTIDE SEQUENCE</scope>
    <source>
        <strain evidence="4">KCTC 52957</strain>
    </source>
</reference>
<feature type="region of interest" description="Disordered" evidence="1">
    <location>
        <begin position="227"/>
        <end position="252"/>
    </location>
</feature>
<comment type="caution">
    <text evidence="4">The sequence shown here is derived from an EMBL/GenBank/DDBJ whole genome shotgun (WGS) entry which is preliminary data.</text>
</comment>
<dbReference type="Gene3D" id="1.50.10.10">
    <property type="match status" value="1"/>
</dbReference>
<dbReference type="SUPFAM" id="SSF48208">
    <property type="entry name" value="Six-hairpin glycosidases"/>
    <property type="match status" value="1"/>
</dbReference>
<name>A0A934MDM2_9RHOB</name>
<dbReference type="InterPro" id="IPR008928">
    <property type="entry name" value="6-hairpin_glycosidase_sf"/>
</dbReference>
<protein>
    <submittedName>
        <fullName evidence="4">Amylo-alpha-1,6-glucosidase</fullName>
    </submittedName>
</protein>
<dbReference type="Proteomes" id="UP000642488">
    <property type="component" value="Unassembled WGS sequence"/>
</dbReference>
<dbReference type="Pfam" id="PF22422">
    <property type="entry name" value="MGH1-like_GH"/>
    <property type="match status" value="1"/>
</dbReference>
<dbReference type="EMBL" id="JAEKPD010000007">
    <property type="protein sequence ID" value="MBJ3762526.1"/>
    <property type="molecule type" value="Genomic_DNA"/>
</dbReference>
<evidence type="ECO:0000313" key="5">
    <source>
        <dbReference type="Proteomes" id="UP000642488"/>
    </source>
</evidence>